<comment type="catalytic activity">
    <reaction evidence="1">
        <text>S-ubiquitinyl-[E2 ubiquitin-conjugating enzyme]-L-cysteine + [acceptor protein]-L-lysine = [E2 ubiquitin-conjugating enzyme]-L-cysteine + N(6)-ubiquitinyl-[acceptor protein]-L-lysine.</text>
        <dbReference type="EC" id="2.3.2.27"/>
    </reaction>
</comment>
<feature type="compositionally biased region" description="Polar residues" evidence="9">
    <location>
        <begin position="291"/>
        <end position="304"/>
    </location>
</feature>
<evidence type="ECO:0000256" key="8">
    <source>
        <dbReference type="PROSITE-ProRule" id="PRU00175"/>
    </source>
</evidence>
<dbReference type="GO" id="GO:0003682">
    <property type="term" value="F:chromatin binding"/>
    <property type="evidence" value="ECO:0007669"/>
    <property type="project" value="TreeGrafter"/>
</dbReference>
<proteinExistence type="predicted"/>
<organism evidence="11 12">
    <name type="scientific">Ditylenchus destructor</name>
    <dbReference type="NCBI Taxonomy" id="166010"/>
    <lineage>
        <taxon>Eukaryota</taxon>
        <taxon>Metazoa</taxon>
        <taxon>Ecdysozoa</taxon>
        <taxon>Nematoda</taxon>
        <taxon>Chromadorea</taxon>
        <taxon>Rhabditida</taxon>
        <taxon>Tylenchina</taxon>
        <taxon>Tylenchomorpha</taxon>
        <taxon>Sphaerularioidea</taxon>
        <taxon>Anguinidae</taxon>
        <taxon>Anguininae</taxon>
        <taxon>Ditylenchus</taxon>
    </lineage>
</organism>
<keyword evidence="5" id="KW-0479">Metal-binding</keyword>
<comment type="caution">
    <text evidence="11">The sequence shown here is derived from an EMBL/GenBank/DDBJ whole genome shotgun (WGS) entry which is preliminary data.</text>
</comment>
<dbReference type="PROSITE" id="PS50089">
    <property type="entry name" value="ZF_RING_2"/>
    <property type="match status" value="1"/>
</dbReference>
<dbReference type="Gene3D" id="3.10.20.90">
    <property type="entry name" value="Phosphatidylinositol 3-kinase Catalytic Subunit, Chain A, domain 1"/>
    <property type="match status" value="1"/>
</dbReference>
<evidence type="ECO:0000259" key="10">
    <source>
        <dbReference type="PROSITE" id="PS50089"/>
    </source>
</evidence>
<keyword evidence="4" id="KW-0808">Transferase</keyword>
<evidence type="ECO:0000256" key="6">
    <source>
        <dbReference type="ARBA" id="ARBA00022771"/>
    </source>
</evidence>
<feature type="compositionally biased region" description="Polar residues" evidence="9">
    <location>
        <begin position="314"/>
        <end position="323"/>
    </location>
</feature>
<evidence type="ECO:0000313" key="12">
    <source>
        <dbReference type="Proteomes" id="UP001201812"/>
    </source>
</evidence>
<dbReference type="Gene3D" id="3.30.40.10">
    <property type="entry name" value="Zinc/RING finger domain, C3HC4 (zinc finger)"/>
    <property type="match status" value="1"/>
</dbReference>
<dbReference type="PROSITE" id="PS00518">
    <property type="entry name" value="ZF_RING_1"/>
    <property type="match status" value="1"/>
</dbReference>
<dbReference type="InterPro" id="IPR043540">
    <property type="entry name" value="RING1/RING2"/>
</dbReference>
<feature type="region of interest" description="Disordered" evidence="9">
    <location>
        <begin position="1"/>
        <end position="24"/>
    </location>
</feature>
<feature type="region of interest" description="Disordered" evidence="9">
    <location>
        <begin position="252"/>
        <end position="331"/>
    </location>
</feature>
<dbReference type="SMART" id="SM00184">
    <property type="entry name" value="RING"/>
    <property type="match status" value="1"/>
</dbReference>
<dbReference type="PANTHER" id="PTHR46076:SF3">
    <property type="entry name" value="E3 UBIQUITIN-PROTEIN LIGASE RING1"/>
    <property type="match status" value="1"/>
</dbReference>
<comment type="pathway">
    <text evidence="2">Protein modification; protein ubiquitination.</text>
</comment>
<dbReference type="GO" id="GO:0061630">
    <property type="term" value="F:ubiquitin protein ligase activity"/>
    <property type="evidence" value="ECO:0007669"/>
    <property type="project" value="UniProtKB-EC"/>
</dbReference>
<keyword evidence="12" id="KW-1185">Reference proteome</keyword>
<dbReference type="GO" id="GO:0000151">
    <property type="term" value="C:ubiquitin ligase complex"/>
    <property type="evidence" value="ECO:0007669"/>
    <property type="project" value="InterPro"/>
</dbReference>
<protein>
    <recommendedName>
        <fullName evidence="3">RING-type E3 ubiquitin transferase</fullName>
        <ecNumber evidence="3">2.3.2.27</ecNumber>
    </recommendedName>
</protein>
<evidence type="ECO:0000256" key="7">
    <source>
        <dbReference type="ARBA" id="ARBA00022833"/>
    </source>
</evidence>
<dbReference type="EC" id="2.3.2.27" evidence="3"/>
<evidence type="ECO:0000256" key="3">
    <source>
        <dbReference type="ARBA" id="ARBA00012483"/>
    </source>
</evidence>
<sequence>MKRISQPNNLEEDQRMAPRTSDSALTPLQFTSSVSSARTSDEAVPPILGNAHIAPTSGNVLESIPTLHYTLLEKFGEELKCPICKNFLSDPMLTKKCLHRFCSSCIQRLIGNGLKTCPSCDTVLPKKVPFKTDSNFASILDKLFSRQRQFVRRNAVDVMKQDGVDFEYYKARIQPNPSPTMLNGTEKKYSSVEIIDPDQYALMPSCTVNSKLDEMSLKEATSTSTNANQQLGHLVFQRGKGFVPILPKQTINAKDNNNIGDKSLDTDAHTLPFTQNSSKPSTACPHLDSSLMYSDQQQPSTSALNDAPELSVNGLKTSFTPPRTLSRLDGSRSPLPNVFMMTQKQRLNRGAYIEIVLWPDGSVYKEHDLPNCMRGARYIYAPPEATVAHLAEYVVVRAEIEAGWNDRSEYNVEITNVEEERDEFSFWVHGSKSFAYLDLPEVDPEGYVLSIKDNKAYDYIMLSMAHPFRPLDEELTVSELMAHHHANPRKPLKVVYRVVPKT</sequence>
<evidence type="ECO:0000256" key="2">
    <source>
        <dbReference type="ARBA" id="ARBA00004906"/>
    </source>
</evidence>
<reference evidence="11" key="1">
    <citation type="submission" date="2022-01" db="EMBL/GenBank/DDBJ databases">
        <title>Genome Sequence Resource for Two Populations of Ditylenchus destructor, the Migratory Endoparasitic Phytonematode.</title>
        <authorList>
            <person name="Zhang H."/>
            <person name="Lin R."/>
            <person name="Xie B."/>
        </authorList>
    </citation>
    <scope>NUCLEOTIDE SEQUENCE</scope>
    <source>
        <strain evidence="11">BazhouSP</strain>
    </source>
</reference>
<dbReference type="InterPro" id="IPR013083">
    <property type="entry name" value="Znf_RING/FYVE/PHD"/>
</dbReference>
<dbReference type="Proteomes" id="UP001201812">
    <property type="component" value="Unassembled WGS sequence"/>
</dbReference>
<dbReference type="InterPro" id="IPR001841">
    <property type="entry name" value="Znf_RING"/>
</dbReference>
<evidence type="ECO:0000256" key="4">
    <source>
        <dbReference type="ARBA" id="ARBA00022679"/>
    </source>
</evidence>
<dbReference type="AlphaFoldDB" id="A0AAD4NHI9"/>
<dbReference type="Pfam" id="PF13923">
    <property type="entry name" value="zf-C3HC4_2"/>
    <property type="match status" value="1"/>
</dbReference>
<accession>A0AAD4NHI9</accession>
<dbReference type="GO" id="GO:0008270">
    <property type="term" value="F:zinc ion binding"/>
    <property type="evidence" value="ECO:0007669"/>
    <property type="project" value="UniProtKB-KW"/>
</dbReference>
<evidence type="ECO:0000313" key="11">
    <source>
        <dbReference type="EMBL" id="KAI1725845.1"/>
    </source>
</evidence>
<feature type="domain" description="RING-type" evidence="10">
    <location>
        <begin position="81"/>
        <end position="121"/>
    </location>
</feature>
<dbReference type="EMBL" id="JAKKPZ010000002">
    <property type="protein sequence ID" value="KAI1725845.1"/>
    <property type="molecule type" value="Genomic_DNA"/>
</dbReference>
<dbReference type="SUPFAM" id="SSF57850">
    <property type="entry name" value="RING/U-box"/>
    <property type="match status" value="1"/>
</dbReference>
<keyword evidence="6 8" id="KW-0863">Zinc-finger</keyword>
<evidence type="ECO:0000256" key="9">
    <source>
        <dbReference type="SAM" id="MobiDB-lite"/>
    </source>
</evidence>
<name>A0AAD4NHI9_9BILA</name>
<gene>
    <name evidence="11" type="ORF">DdX_02527</name>
</gene>
<dbReference type="InterPro" id="IPR017907">
    <property type="entry name" value="Znf_RING_CS"/>
</dbReference>
<evidence type="ECO:0000256" key="5">
    <source>
        <dbReference type="ARBA" id="ARBA00022723"/>
    </source>
</evidence>
<evidence type="ECO:0000256" key="1">
    <source>
        <dbReference type="ARBA" id="ARBA00000900"/>
    </source>
</evidence>
<feature type="compositionally biased region" description="Polar residues" evidence="9">
    <location>
        <begin position="272"/>
        <end position="281"/>
    </location>
</feature>
<dbReference type="PANTHER" id="PTHR46076">
    <property type="entry name" value="E3 UBIQUITIN-PROTEIN LIGASE RING1 / RING 2 FAMILY MEMBER"/>
    <property type="match status" value="1"/>
</dbReference>
<keyword evidence="7" id="KW-0862">Zinc</keyword>
<dbReference type="GO" id="GO:0031519">
    <property type="term" value="C:PcG protein complex"/>
    <property type="evidence" value="ECO:0007669"/>
    <property type="project" value="TreeGrafter"/>
</dbReference>